<dbReference type="AlphaFoldDB" id="A0A671M7Q3"/>
<dbReference type="InterPro" id="IPR008962">
    <property type="entry name" value="PapD-like_sf"/>
</dbReference>
<evidence type="ECO:0000259" key="6">
    <source>
        <dbReference type="Pfam" id="PF22544"/>
    </source>
</evidence>
<dbReference type="InterPro" id="IPR053879">
    <property type="entry name" value="HYDIN_VesB_CFA65-like_Ig"/>
</dbReference>
<name>A0A671M7Q3_9TELE</name>
<feature type="domain" description="HYDIN/VesB/CFA65-like Ig-like" evidence="6">
    <location>
        <begin position="300"/>
        <end position="400"/>
    </location>
</feature>
<dbReference type="SUPFAM" id="SSF49354">
    <property type="entry name" value="PapD-like"/>
    <property type="match status" value="1"/>
</dbReference>
<keyword evidence="8" id="KW-1185">Reference proteome</keyword>
<reference evidence="7" key="2">
    <citation type="submission" date="2025-09" db="UniProtKB">
        <authorList>
            <consortium name="Ensembl"/>
        </authorList>
    </citation>
    <scope>IDENTIFICATION</scope>
</reference>
<evidence type="ECO:0000313" key="8">
    <source>
        <dbReference type="Proteomes" id="UP000472260"/>
    </source>
</evidence>
<evidence type="ECO:0000313" key="7">
    <source>
        <dbReference type="Ensembl" id="ENSSANP00000028263.1"/>
    </source>
</evidence>
<dbReference type="Proteomes" id="UP000472260">
    <property type="component" value="Unassembled WGS sequence"/>
</dbReference>
<keyword evidence="5" id="KW-0966">Cell projection</keyword>
<dbReference type="Ensembl" id="ENSSANT00000030103.1">
    <property type="protein sequence ID" value="ENSSANP00000028263.1"/>
    <property type="gene ID" value="ENSSANG00000014522.1"/>
</dbReference>
<dbReference type="GO" id="GO:0003341">
    <property type="term" value="P:cilium movement"/>
    <property type="evidence" value="ECO:0007669"/>
    <property type="project" value="TreeGrafter"/>
</dbReference>
<proteinExistence type="predicted"/>
<evidence type="ECO:0000256" key="5">
    <source>
        <dbReference type="ARBA" id="ARBA00023273"/>
    </source>
</evidence>
<evidence type="ECO:0000256" key="4">
    <source>
        <dbReference type="ARBA" id="ARBA00023069"/>
    </source>
</evidence>
<comment type="subcellular location">
    <subcellularLocation>
        <location evidence="1">Cell projection</location>
        <location evidence="1">Cilium</location>
    </subcellularLocation>
    <subcellularLocation>
        <location evidence="2">Cytoplasm</location>
    </subcellularLocation>
</comment>
<keyword evidence="4" id="KW-0969">Cilium</keyword>
<evidence type="ECO:0000256" key="1">
    <source>
        <dbReference type="ARBA" id="ARBA00004138"/>
    </source>
</evidence>
<dbReference type="InterPro" id="IPR033305">
    <property type="entry name" value="Hydin-like"/>
</dbReference>
<dbReference type="Pfam" id="PF22544">
    <property type="entry name" value="HYDIN_VesB_CFA65-like_Ig"/>
    <property type="match status" value="2"/>
</dbReference>
<dbReference type="Gene3D" id="2.60.40.10">
    <property type="entry name" value="Immunoglobulins"/>
    <property type="match status" value="4"/>
</dbReference>
<evidence type="ECO:0000256" key="2">
    <source>
        <dbReference type="ARBA" id="ARBA00004496"/>
    </source>
</evidence>
<feature type="domain" description="HYDIN/VesB/CFA65-like Ig-like" evidence="6">
    <location>
        <begin position="42"/>
        <end position="135"/>
    </location>
</feature>
<dbReference type="GO" id="GO:0005930">
    <property type="term" value="C:axoneme"/>
    <property type="evidence" value="ECO:0007669"/>
    <property type="project" value="TreeGrafter"/>
</dbReference>
<dbReference type="InterPro" id="IPR013783">
    <property type="entry name" value="Ig-like_fold"/>
</dbReference>
<sequence>RTAPRIKSNIVIILTPDYIHRLICVTEREKFEVPIRAIGPRAILDFPDSLHFQGCPVKCLSQSTLLVRNIGNCEAKFQLSTCSPFSVEPSIGTLDVGQSMQVTVEFLPKTTGDHSQVLLLHYHSGEDIQISLYGESADINVGLDKNNVMVEKTYISLASYEKVAIMNKSDSIVHYQWKKFATENEEERDKLRFGKSLHQEDDEMEQFLTENTDPSLRARLSLFSHTLQEGLMQTQQQLLSLNDQDIIMRPLGEIWPNSTAEVNIIFKPQEVGIYQQTVYCEITGRESRLPLCIQAEGVGPKLQFNFYFLDMGNIVIGSKQSYKLLLTNKGLIKGAYKLVKPSTVLGLCFSFNPSEGVIPPGACQTLEVHFSSDKLGVFSEELHFSVVGNTEPVIVTFRGCLIGPTFHFSVPELNFGEVSFGFPQMLTCRLSNTSVVPMSFGLRIPGDGTGQASITSTDQVAQLNRSEWGPGDKTERRPKEFILSPSSGTVRAMSEIDIQLTFCSNTVQDYTMALVLDVQSVGEEVLCMHILYLCLLYCSKVCGQ</sequence>
<organism evidence="7 8">
    <name type="scientific">Sinocyclocheilus anshuiensis</name>
    <dbReference type="NCBI Taxonomy" id="1608454"/>
    <lineage>
        <taxon>Eukaryota</taxon>
        <taxon>Metazoa</taxon>
        <taxon>Chordata</taxon>
        <taxon>Craniata</taxon>
        <taxon>Vertebrata</taxon>
        <taxon>Euteleostomi</taxon>
        <taxon>Actinopterygii</taxon>
        <taxon>Neopterygii</taxon>
        <taxon>Teleostei</taxon>
        <taxon>Ostariophysi</taxon>
        <taxon>Cypriniformes</taxon>
        <taxon>Cyprinidae</taxon>
        <taxon>Cyprininae</taxon>
        <taxon>Sinocyclocheilus</taxon>
    </lineage>
</organism>
<evidence type="ECO:0000256" key="3">
    <source>
        <dbReference type="ARBA" id="ARBA00022490"/>
    </source>
</evidence>
<dbReference type="PANTHER" id="PTHR23053:SF0">
    <property type="entry name" value="HYDROCEPHALUS-INDUCING PROTEIN HOMOLOG"/>
    <property type="match status" value="1"/>
</dbReference>
<reference evidence="7" key="1">
    <citation type="submission" date="2025-08" db="UniProtKB">
        <authorList>
            <consortium name="Ensembl"/>
        </authorList>
    </citation>
    <scope>IDENTIFICATION</scope>
</reference>
<protein>
    <recommendedName>
        <fullName evidence="6">HYDIN/VesB/CFA65-like Ig-like domain-containing protein</fullName>
    </recommendedName>
</protein>
<dbReference type="PANTHER" id="PTHR23053">
    <property type="entry name" value="DLEC1 DELETED IN LUNG AND ESOPHAGEAL CANCER 1"/>
    <property type="match status" value="1"/>
</dbReference>
<keyword evidence="3" id="KW-0963">Cytoplasm</keyword>
<accession>A0A671M7Q3</accession>
<dbReference type="GO" id="GO:1904158">
    <property type="term" value="P:axonemal central apparatus assembly"/>
    <property type="evidence" value="ECO:0007669"/>
    <property type="project" value="TreeGrafter"/>
</dbReference>